<feature type="compositionally biased region" description="Low complexity" evidence="8">
    <location>
        <begin position="11"/>
        <end position="21"/>
    </location>
</feature>
<feature type="region of interest" description="Disordered" evidence="8">
    <location>
        <begin position="1"/>
        <end position="21"/>
    </location>
</feature>
<dbReference type="PANTHER" id="PTHR30472:SF24">
    <property type="entry name" value="FERRIC ENTEROBACTIN TRANSPORT SYSTEM PERMEASE PROTEIN FEPG"/>
    <property type="match status" value="1"/>
</dbReference>
<evidence type="ECO:0000256" key="6">
    <source>
        <dbReference type="ARBA" id="ARBA00022989"/>
    </source>
</evidence>
<dbReference type="CDD" id="cd06550">
    <property type="entry name" value="TM_ABC_iron-siderophores_like"/>
    <property type="match status" value="1"/>
</dbReference>
<gene>
    <name evidence="10" type="ORF">GCM10009809_36920</name>
</gene>
<keyword evidence="3" id="KW-0813">Transport</keyword>
<protein>
    <submittedName>
        <fullName evidence="10">Iron chelate uptake ABC transporter family permease subunit</fullName>
    </submittedName>
</protein>
<evidence type="ECO:0000256" key="9">
    <source>
        <dbReference type="SAM" id="Phobius"/>
    </source>
</evidence>
<organism evidence="10 11">
    <name type="scientific">Isoptericola hypogeus</name>
    <dbReference type="NCBI Taxonomy" id="300179"/>
    <lineage>
        <taxon>Bacteria</taxon>
        <taxon>Bacillati</taxon>
        <taxon>Actinomycetota</taxon>
        <taxon>Actinomycetes</taxon>
        <taxon>Micrococcales</taxon>
        <taxon>Promicromonosporaceae</taxon>
        <taxon>Isoptericola</taxon>
    </lineage>
</organism>
<evidence type="ECO:0000256" key="1">
    <source>
        <dbReference type="ARBA" id="ARBA00004651"/>
    </source>
</evidence>
<feature type="transmembrane region" description="Helical" evidence="9">
    <location>
        <begin position="264"/>
        <end position="287"/>
    </location>
</feature>
<dbReference type="InterPro" id="IPR037294">
    <property type="entry name" value="ABC_BtuC-like"/>
</dbReference>
<reference evidence="10 11" key="1">
    <citation type="journal article" date="2019" name="Int. J. Syst. Evol. Microbiol.">
        <title>The Global Catalogue of Microorganisms (GCM) 10K type strain sequencing project: providing services to taxonomists for standard genome sequencing and annotation.</title>
        <authorList>
            <consortium name="The Broad Institute Genomics Platform"/>
            <consortium name="The Broad Institute Genome Sequencing Center for Infectious Disease"/>
            <person name="Wu L."/>
            <person name="Ma J."/>
        </authorList>
    </citation>
    <scope>NUCLEOTIDE SEQUENCE [LARGE SCALE GENOMIC DNA]</scope>
    <source>
        <strain evidence="10 11">JCM 15589</strain>
    </source>
</reference>
<comment type="similarity">
    <text evidence="2">Belongs to the binding-protein-dependent transport system permease family. FecCD subfamily.</text>
</comment>
<dbReference type="Gene3D" id="1.10.3470.10">
    <property type="entry name" value="ABC transporter involved in vitamin B12 uptake, BtuC"/>
    <property type="match status" value="1"/>
</dbReference>
<evidence type="ECO:0000313" key="10">
    <source>
        <dbReference type="EMBL" id="GAA1738389.1"/>
    </source>
</evidence>
<dbReference type="RefSeq" id="WP_344250264.1">
    <property type="nucleotide sequence ID" value="NZ_BAAAPM010000009.1"/>
</dbReference>
<keyword evidence="7 9" id="KW-0472">Membrane</keyword>
<dbReference type="Pfam" id="PF01032">
    <property type="entry name" value="FecCD"/>
    <property type="match status" value="1"/>
</dbReference>
<feature type="transmembrane region" description="Helical" evidence="9">
    <location>
        <begin position="33"/>
        <end position="55"/>
    </location>
</feature>
<evidence type="ECO:0000313" key="11">
    <source>
        <dbReference type="Proteomes" id="UP001501138"/>
    </source>
</evidence>
<feature type="transmembrane region" description="Helical" evidence="9">
    <location>
        <begin position="91"/>
        <end position="109"/>
    </location>
</feature>
<dbReference type="Proteomes" id="UP001501138">
    <property type="component" value="Unassembled WGS sequence"/>
</dbReference>
<evidence type="ECO:0000256" key="5">
    <source>
        <dbReference type="ARBA" id="ARBA00022692"/>
    </source>
</evidence>
<evidence type="ECO:0000256" key="2">
    <source>
        <dbReference type="ARBA" id="ARBA00007935"/>
    </source>
</evidence>
<evidence type="ECO:0000256" key="3">
    <source>
        <dbReference type="ARBA" id="ARBA00022448"/>
    </source>
</evidence>
<keyword evidence="4" id="KW-1003">Cell membrane</keyword>
<feature type="transmembrane region" description="Helical" evidence="9">
    <location>
        <begin position="129"/>
        <end position="160"/>
    </location>
</feature>
<proteinExistence type="inferred from homology"/>
<evidence type="ECO:0000256" key="4">
    <source>
        <dbReference type="ARBA" id="ARBA00022475"/>
    </source>
</evidence>
<feature type="transmembrane region" description="Helical" evidence="9">
    <location>
        <begin position="172"/>
        <end position="192"/>
    </location>
</feature>
<keyword evidence="11" id="KW-1185">Reference proteome</keyword>
<accession>A0ABN2JTD2</accession>
<comment type="caution">
    <text evidence="10">The sequence shown here is derived from an EMBL/GenBank/DDBJ whole genome shotgun (WGS) entry which is preliminary data.</text>
</comment>
<feature type="transmembrane region" description="Helical" evidence="9">
    <location>
        <begin position="332"/>
        <end position="349"/>
    </location>
</feature>
<evidence type="ECO:0000256" key="7">
    <source>
        <dbReference type="ARBA" id="ARBA00023136"/>
    </source>
</evidence>
<evidence type="ECO:0000256" key="8">
    <source>
        <dbReference type="SAM" id="MobiDB-lite"/>
    </source>
</evidence>
<keyword evidence="6 9" id="KW-1133">Transmembrane helix</keyword>
<feature type="transmembrane region" description="Helical" evidence="9">
    <location>
        <begin position="299"/>
        <end position="320"/>
    </location>
</feature>
<keyword evidence="5 9" id="KW-0812">Transmembrane</keyword>
<feature type="compositionally biased region" description="Pro residues" evidence="8">
    <location>
        <begin position="1"/>
        <end position="10"/>
    </location>
</feature>
<dbReference type="EMBL" id="BAAAPM010000009">
    <property type="protein sequence ID" value="GAA1738389.1"/>
    <property type="molecule type" value="Genomic_DNA"/>
</dbReference>
<dbReference type="SUPFAM" id="SSF81345">
    <property type="entry name" value="ABC transporter involved in vitamin B12 uptake, BtuC"/>
    <property type="match status" value="1"/>
</dbReference>
<sequence>MTTLIPPAPGAPADGSATASTVTALRHRRRRRLALVLGAVAAALVVVATLALTLGEASLPAGRALAALFGVGDDGDVFVVHRLRLPRIETALLAGVAFGLAGALFQSTLRNPLASPDILGIASGASLGAVWALLVAGLTGLAVAGAAFAGALGVALLIWVFAWRRGLHSIRFVLVGVGFAYLCSSLLAWLLASADVREAQSALLWTVGSVADVRGAELATLAVGVVVLAAAVSGIARWQGPLALGDDHARGLGVPVDAARVGSLLLAVGLVAVATAFVGPLAFVALVSPSIARRLVDDGGPALLASAGVGALLVLTADVVGQHLLFGVEAPTGIVTGIVGAPYLLWLLATDGRKSLA</sequence>
<name>A0ABN2JTD2_9MICO</name>
<dbReference type="PANTHER" id="PTHR30472">
    <property type="entry name" value="FERRIC ENTEROBACTIN TRANSPORT SYSTEM PERMEASE PROTEIN"/>
    <property type="match status" value="1"/>
</dbReference>
<comment type="subcellular location">
    <subcellularLocation>
        <location evidence="1">Cell membrane</location>
        <topology evidence="1">Multi-pass membrane protein</topology>
    </subcellularLocation>
</comment>
<dbReference type="InterPro" id="IPR000522">
    <property type="entry name" value="ABC_transptr_permease_BtuC"/>
</dbReference>